<feature type="region of interest" description="Disordered" evidence="1">
    <location>
        <begin position="223"/>
        <end position="261"/>
    </location>
</feature>
<dbReference type="KEGG" id="foc:127749979"/>
<evidence type="ECO:0000313" key="3">
    <source>
        <dbReference type="Proteomes" id="UP000504606"/>
    </source>
</evidence>
<dbReference type="GeneID" id="127749979"/>
<dbReference type="PROSITE" id="PS00028">
    <property type="entry name" value="ZINC_FINGER_C2H2_1"/>
    <property type="match status" value="2"/>
</dbReference>
<reference evidence="4" key="1">
    <citation type="submission" date="2025-08" db="UniProtKB">
        <authorList>
            <consortium name="RefSeq"/>
        </authorList>
    </citation>
    <scope>IDENTIFICATION</scope>
    <source>
        <tissue evidence="4">Whole organism</tissue>
    </source>
</reference>
<sequence length="283" mass="31182">MDTPYLQDAEENTPNKKVSHILQIESTTRGIGDCVMELQSSDSQNIEINTEHPNPAGGTVPTRSCDLPTPVWGSVESLVTQASSRPYIAPRGLSRLSYFGPRTPLLRALPMEQSLESDTADCTVIADIPRPSEVGWCTRCERQFRSWKDYVQHCSNYHTHPYSEVCKFCAFPIRDKDVGAHERNHQRSSVSCSLCSARFTKIHSLKNHEACYHNNLPRGNGASSVPTLSSLTPHNPMLPSNSISKVSVPAPTMESADPSLADGLRRSARIASLKKLVPPTDTV</sequence>
<feature type="compositionally biased region" description="Polar residues" evidence="1">
    <location>
        <begin position="223"/>
        <end position="245"/>
    </location>
</feature>
<feature type="domain" description="C2H2-type" evidence="2">
    <location>
        <begin position="192"/>
        <end position="213"/>
    </location>
</feature>
<evidence type="ECO:0000313" key="4">
    <source>
        <dbReference type="RefSeq" id="XP_052126193.1"/>
    </source>
</evidence>
<dbReference type="Proteomes" id="UP000504606">
    <property type="component" value="Unplaced"/>
</dbReference>
<name>A0A9C6UE64_FRAOC</name>
<proteinExistence type="predicted"/>
<feature type="domain" description="C2H2-type" evidence="2">
    <location>
        <begin position="137"/>
        <end position="158"/>
    </location>
</feature>
<dbReference type="InterPro" id="IPR013087">
    <property type="entry name" value="Znf_C2H2_type"/>
</dbReference>
<evidence type="ECO:0000259" key="2">
    <source>
        <dbReference type="PROSITE" id="PS00028"/>
    </source>
</evidence>
<dbReference type="RefSeq" id="XP_052126193.1">
    <property type="nucleotide sequence ID" value="XM_052270233.1"/>
</dbReference>
<accession>A0A9C6UE64</accession>
<dbReference type="AlphaFoldDB" id="A0A9C6UE64"/>
<protein>
    <submittedName>
        <fullName evidence="4">Uncharacterized protein LOC127749979</fullName>
    </submittedName>
</protein>
<evidence type="ECO:0000256" key="1">
    <source>
        <dbReference type="SAM" id="MobiDB-lite"/>
    </source>
</evidence>
<organism evidence="3 4">
    <name type="scientific">Frankliniella occidentalis</name>
    <name type="common">Western flower thrips</name>
    <name type="synonym">Euthrips occidentalis</name>
    <dbReference type="NCBI Taxonomy" id="133901"/>
    <lineage>
        <taxon>Eukaryota</taxon>
        <taxon>Metazoa</taxon>
        <taxon>Ecdysozoa</taxon>
        <taxon>Arthropoda</taxon>
        <taxon>Hexapoda</taxon>
        <taxon>Insecta</taxon>
        <taxon>Pterygota</taxon>
        <taxon>Neoptera</taxon>
        <taxon>Paraneoptera</taxon>
        <taxon>Thysanoptera</taxon>
        <taxon>Terebrantia</taxon>
        <taxon>Thripoidea</taxon>
        <taxon>Thripidae</taxon>
        <taxon>Frankliniella</taxon>
    </lineage>
</organism>
<gene>
    <name evidence="4" type="primary">LOC127749979</name>
</gene>
<keyword evidence="3" id="KW-1185">Reference proteome</keyword>